<dbReference type="CDD" id="cd18186">
    <property type="entry name" value="BTB_POZ_ZBTB_KLHL-like"/>
    <property type="match status" value="1"/>
</dbReference>
<feature type="repeat" description="ANK" evidence="3">
    <location>
        <begin position="225"/>
        <end position="258"/>
    </location>
</feature>
<feature type="repeat" description="ANK" evidence="3">
    <location>
        <begin position="289"/>
        <end position="322"/>
    </location>
</feature>
<evidence type="ECO:0000259" key="4">
    <source>
        <dbReference type="PROSITE" id="PS50097"/>
    </source>
</evidence>
<dbReference type="Pfam" id="PF00651">
    <property type="entry name" value="BTB"/>
    <property type="match status" value="1"/>
</dbReference>
<evidence type="ECO:0000256" key="3">
    <source>
        <dbReference type="PROSITE-ProRule" id="PRU00023"/>
    </source>
</evidence>
<name>A0A9Q0LWF9_ANAIG</name>
<dbReference type="Gene3D" id="3.30.710.10">
    <property type="entry name" value="Potassium Channel Kv1.1, Chain A"/>
    <property type="match status" value="1"/>
</dbReference>
<dbReference type="Pfam" id="PF00023">
    <property type="entry name" value="Ank"/>
    <property type="match status" value="1"/>
</dbReference>
<feature type="repeat" description="ANK" evidence="3">
    <location>
        <begin position="64"/>
        <end position="97"/>
    </location>
</feature>
<dbReference type="PROSITE" id="PS50097">
    <property type="entry name" value="BTB"/>
    <property type="match status" value="1"/>
</dbReference>
<dbReference type="OrthoDB" id="539213at2759"/>
<protein>
    <submittedName>
        <fullName evidence="5">Ankyrin repeat-containing protein</fullName>
    </submittedName>
</protein>
<feature type="domain" description="BTB" evidence="4">
    <location>
        <begin position="476"/>
        <end position="542"/>
    </location>
</feature>
<keyword evidence="6" id="KW-1185">Reference proteome</keyword>
<dbReference type="SMART" id="SM00225">
    <property type="entry name" value="BTB"/>
    <property type="match status" value="1"/>
</dbReference>
<dbReference type="Gene3D" id="1.25.40.20">
    <property type="entry name" value="Ankyrin repeat-containing domain"/>
    <property type="match status" value="2"/>
</dbReference>
<gene>
    <name evidence="5" type="ORF">M0811_03828</name>
</gene>
<feature type="repeat" description="ANK" evidence="3">
    <location>
        <begin position="257"/>
        <end position="290"/>
    </location>
</feature>
<dbReference type="InterPro" id="IPR011333">
    <property type="entry name" value="SKP1/BTB/POZ_sf"/>
</dbReference>
<dbReference type="EMBL" id="JAPDFW010000011">
    <property type="protein sequence ID" value="KAJ5080343.1"/>
    <property type="molecule type" value="Genomic_DNA"/>
</dbReference>
<dbReference type="SUPFAM" id="SSF48403">
    <property type="entry name" value="Ankyrin repeat"/>
    <property type="match status" value="1"/>
</dbReference>
<reference evidence="5" key="1">
    <citation type="submission" date="2022-10" db="EMBL/GenBank/DDBJ databases">
        <title>Novel sulphate-reducing endosymbionts in the free-living metamonad Anaeramoeba.</title>
        <authorList>
            <person name="Jerlstrom-Hultqvist J."/>
            <person name="Cepicka I."/>
            <person name="Gallot-Lavallee L."/>
            <person name="Salas-Leiva D."/>
            <person name="Curtis B.A."/>
            <person name="Zahonova K."/>
            <person name="Pipaliya S."/>
            <person name="Dacks J."/>
            <person name="Roger A.J."/>
        </authorList>
    </citation>
    <scope>NUCLEOTIDE SEQUENCE</scope>
    <source>
        <strain evidence="5">BMAN</strain>
    </source>
</reference>
<dbReference type="SMART" id="SM00248">
    <property type="entry name" value="ANK"/>
    <property type="match status" value="9"/>
</dbReference>
<evidence type="ECO:0000313" key="5">
    <source>
        <dbReference type="EMBL" id="KAJ5080343.1"/>
    </source>
</evidence>
<keyword evidence="1" id="KW-0677">Repeat</keyword>
<dbReference type="PROSITE" id="PS50088">
    <property type="entry name" value="ANK_REPEAT"/>
    <property type="match status" value="7"/>
</dbReference>
<dbReference type="InterPro" id="IPR000210">
    <property type="entry name" value="BTB/POZ_dom"/>
</dbReference>
<feature type="repeat" description="ANK" evidence="3">
    <location>
        <begin position="129"/>
        <end position="162"/>
    </location>
</feature>
<dbReference type="SUPFAM" id="SSF54695">
    <property type="entry name" value="POZ domain"/>
    <property type="match status" value="1"/>
</dbReference>
<dbReference type="PROSITE" id="PS50297">
    <property type="entry name" value="ANK_REP_REGION"/>
    <property type="match status" value="7"/>
</dbReference>
<dbReference type="InterPro" id="IPR002110">
    <property type="entry name" value="Ankyrin_rpt"/>
</dbReference>
<accession>A0A9Q0LWF9</accession>
<feature type="repeat" description="ANK" evidence="3">
    <location>
        <begin position="97"/>
        <end position="130"/>
    </location>
</feature>
<evidence type="ECO:0000256" key="2">
    <source>
        <dbReference type="ARBA" id="ARBA00023043"/>
    </source>
</evidence>
<dbReference type="Proteomes" id="UP001149090">
    <property type="component" value="Unassembled WGS sequence"/>
</dbReference>
<sequence>MQLAIEKNEIEKIRKLLENGENTNSFSIHGGHLTPFHYALKKRSDLEIIKLFLKYGADINLGGGPSSPLHIACQNQPSLEVIKFLIEKGAKINSKGGEKTPLHNACKKNASAEIIRYLISKGANTNAQDDATPLHYAAQSKAPLVIFQILLKSGADPNIPRRRIPLFLALKNQLELPIIEELLNAHSDVNFLDKYTPFIFAFSRLCDEQVCHLLLYHKANPNISNGRTPLYFAIKQKYSTEIIQSLLKSKADPNSVDGYTPLHKACLNSSSPEIVRMLIIAGSKIDAIDKNTPLHLCCISNPNEEVVRLLLDSNADLNALNDVKIKKEKYIISRKLIYISKTKNKKPIQLLQRSETNIKMLIGTYETFGEDFEQLLERQNFFDFEIEAKDGKIGVNQEFVKARIGIENLNKKLIWKSNTKKEVFDFMRFLYSGKMREKTVLEKISGQLQLKEWEKKAGKIKLVEDLRKLYEDDISKDFTIICFGQEIKVHKFVLCARSDLYYGMFTSINDSSNRVKDYSGKSPETFRSLVRFIYLDQIQEPISQKIFLELQDAHDYYQLNENTSLKYNLFKVFARSQKLN</sequence>
<dbReference type="InterPro" id="IPR036770">
    <property type="entry name" value="Ankyrin_rpt-contain_sf"/>
</dbReference>
<organism evidence="5 6">
    <name type="scientific">Anaeramoeba ignava</name>
    <name type="common">Anaerobic marine amoeba</name>
    <dbReference type="NCBI Taxonomy" id="1746090"/>
    <lineage>
        <taxon>Eukaryota</taxon>
        <taxon>Metamonada</taxon>
        <taxon>Anaeramoebidae</taxon>
        <taxon>Anaeramoeba</taxon>
    </lineage>
</organism>
<keyword evidence="2 3" id="KW-0040">ANK repeat</keyword>
<evidence type="ECO:0000313" key="6">
    <source>
        <dbReference type="Proteomes" id="UP001149090"/>
    </source>
</evidence>
<dbReference type="PANTHER" id="PTHR24171">
    <property type="entry name" value="ANKYRIN REPEAT DOMAIN-CONTAINING PROTEIN 39-RELATED"/>
    <property type="match status" value="1"/>
</dbReference>
<dbReference type="AlphaFoldDB" id="A0A9Q0LWF9"/>
<evidence type="ECO:0000256" key="1">
    <source>
        <dbReference type="ARBA" id="ARBA00022737"/>
    </source>
</evidence>
<feature type="repeat" description="ANK" evidence="3">
    <location>
        <begin position="31"/>
        <end position="64"/>
    </location>
</feature>
<dbReference type="Pfam" id="PF12796">
    <property type="entry name" value="Ank_2"/>
    <property type="match status" value="2"/>
</dbReference>
<proteinExistence type="predicted"/>
<comment type="caution">
    <text evidence="5">The sequence shown here is derived from an EMBL/GenBank/DDBJ whole genome shotgun (WGS) entry which is preliminary data.</text>
</comment>